<dbReference type="AlphaFoldDB" id="A0A0A9A3Q7"/>
<proteinExistence type="predicted"/>
<reference evidence="1" key="2">
    <citation type="journal article" date="2015" name="Data Brief">
        <title>Shoot transcriptome of the giant reed, Arundo donax.</title>
        <authorList>
            <person name="Barrero R.A."/>
            <person name="Guerrero F.D."/>
            <person name="Moolhuijzen P."/>
            <person name="Goolsby J.A."/>
            <person name="Tidwell J."/>
            <person name="Bellgard S.E."/>
            <person name="Bellgard M.I."/>
        </authorList>
    </citation>
    <scope>NUCLEOTIDE SEQUENCE</scope>
    <source>
        <tissue evidence="1">Shoot tissue taken approximately 20 cm above the soil surface</tissue>
    </source>
</reference>
<evidence type="ECO:0000313" key="1">
    <source>
        <dbReference type="EMBL" id="JAD45731.1"/>
    </source>
</evidence>
<protein>
    <submittedName>
        <fullName evidence="1">Uncharacterized protein</fullName>
    </submittedName>
</protein>
<reference evidence="1" key="1">
    <citation type="submission" date="2014-09" db="EMBL/GenBank/DDBJ databases">
        <authorList>
            <person name="Magalhaes I.L.F."/>
            <person name="Oliveira U."/>
            <person name="Santos F.R."/>
            <person name="Vidigal T.H.D.A."/>
            <person name="Brescovit A.D."/>
            <person name="Santos A.J."/>
        </authorList>
    </citation>
    <scope>NUCLEOTIDE SEQUENCE</scope>
    <source>
        <tissue evidence="1">Shoot tissue taken approximately 20 cm above the soil surface</tissue>
    </source>
</reference>
<organism evidence="1">
    <name type="scientific">Arundo donax</name>
    <name type="common">Giant reed</name>
    <name type="synonym">Donax arundinaceus</name>
    <dbReference type="NCBI Taxonomy" id="35708"/>
    <lineage>
        <taxon>Eukaryota</taxon>
        <taxon>Viridiplantae</taxon>
        <taxon>Streptophyta</taxon>
        <taxon>Embryophyta</taxon>
        <taxon>Tracheophyta</taxon>
        <taxon>Spermatophyta</taxon>
        <taxon>Magnoliopsida</taxon>
        <taxon>Liliopsida</taxon>
        <taxon>Poales</taxon>
        <taxon>Poaceae</taxon>
        <taxon>PACMAD clade</taxon>
        <taxon>Arundinoideae</taxon>
        <taxon>Arundineae</taxon>
        <taxon>Arundo</taxon>
    </lineage>
</organism>
<accession>A0A0A9A3Q7</accession>
<sequence>MRSIVLGVLADFHSSFVESALFPPILHFSARPVSTDLHCVYISSVQLLPLQQEEDH</sequence>
<name>A0A0A9A3Q7_ARUDO</name>
<dbReference type="EMBL" id="GBRH01252164">
    <property type="protein sequence ID" value="JAD45731.1"/>
    <property type="molecule type" value="Transcribed_RNA"/>
</dbReference>